<proteinExistence type="predicted"/>
<comment type="caution">
    <text evidence="2">The sequence shown here is derived from an EMBL/GenBank/DDBJ whole genome shotgun (WGS) entry which is preliminary data.</text>
</comment>
<dbReference type="Proteomes" id="UP000639643">
    <property type="component" value="Unassembled WGS sequence"/>
</dbReference>
<keyword evidence="3" id="KW-1185">Reference proteome</keyword>
<dbReference type="AlphaFoldDB" id="A0A8H6JBE6"/>
<protein>
    <submittedName>
        <fullName evidence="2">Ankyrin repeat protein</fullName>
    </submittedName>
</protein>
<organism evidence="2 3">
    <name type="scientific">Colletotrichum musicola</name>
    <dbReference type="NCBI Taxonomy" id="2175873"/>
    <lineage>
        <taxon>Eukaryota</taxon>
        <taxon>Fungi</taxon>
        <taxon>Dikarya</taxon>
        <taxon>Ascomycota</taxon>
        <taxon>Pezizomycotina</taxon>
        <taxon>Sordariomycetes</taxon>
        <taxon>Hypocreomycetidae</taxon>
        <taxon>Glomerellales</taxon>
        <taxon>Glomerellaceae</taxon>
        <taxon>Colletotrichum</taxon>
        <taxon>Colletotrichum orchidearum species complex</taxon>
    </lineage>
</organism>
<sequence length="170" mass="18321">MGTTGPGSGDHLPLRTRGTATPEPGDSTSDNGASAPKQWGCWGLAFERLSDKDRVLIETMAAEQSVQSFDPEPSPPTSPLKLDQLINLTAAKMDDCDKKAWKVPIPGGRQIILRDVAAKIIGWLDTFKSVGDTAVQYDPVSAALPWTAVRFFIQASIGKEPFASIQRGRL</sequence>
<evidence type="ECO:0000256" key="1">
    <source>
        <dbReference type="SAM" id="MobiDB-lite"/>
    </source>
</evidence>
<gene>
    <name evidence="2" type="ORF">CMUS01_13557</name>
</gene>
<dbReference type="OrthoDB" id="7464126at2759"/>
<evidence type="ECO:0000313" key="3">
    <source>
        <dbReference type="Proteomes" id="UP000639643"/>
    </source>
</evidence>
<evidence type="ECO:0000313" key="2">
    <source>
        <dbReference type="EMBL" id="KAF6810009.1"/>
    </source>
</evidence>
<feature type="region of interest" description="Disordered" evidence="1">
    <location>
        <begin position="1"/>
        <end position="37"/>
    </location>
</feature>
<dbReference type="EMBL" id="WIGM01000869">
    <property type="protein sequence ID" value="KAF6810009.1"/>
    <property type="molecule type" value="Genomic_DNA"/>
</dbReference>
<name>A0A8H6JBE6_9PEZI</name>
<reference evidence="2" key="1">
    <citation type="journal article" date="2020" name="Phytopathology">
        <title>Genome Sequence Resources of Colletotrichum truncatum, C. plurivorum, C. musicola, and C. sojae: Four Species Pathogenic to Soybean (Glycine max).</title>
        <authorList>
            <person name="Rogerio F."/>
            <person name="Boufleur T.R."/>
            <person name="Ciampi-Guillardi M."/>
            <person name="Sukno S.A."/>
            <person name="Thon M.R."/>
            <person name="Massola Junior N.S."/>
            <person name="Baroncelli R."/>
        </authorList>
    </citation>
    <scope>NUCLEOTIDE SEQUENCE</scope>
    <source>
        <strain evidence="2">LFN0074</strain>
    </source>
</reference>
<accession>A0A8H6JBE6</accession>